<dbReference type="PANTHER" id="PTHR24104">
    <property type="entry name" value="E3 UBIQUITIN-PROTEIN LIGASE NHLRC1-RELATED"/>
    <property type="match status" value="1"/>
</dbReference>
<evidence type="ECO:0000256" key="1">
    <source>
        <dbReference type="ARBA" id="ARBA00022737"/>
    </source>
</evidence>
<dbReference type="Gene3D" id="2.120.10.30">
    <property type="entry name" value="TolB, C-terminal domain"/>
    <property type="match status" value="2"/>
</dbReference>
<keyword evidence="5" id="KW-1185">Reference proteome</keyword>
<protein>
    <submittedName>
        <fullName evidence="4">Uncharacterized protein</fullName>
    </submittedName>
</protein>
<dbReference type="SUPFAM" id="SSF63829">
    <property type="entry name" value="Calcium-dependent phosphotriesterase"/>
    <property type="match status" value="1"/>
</dbReference>
<feature type="compositionally biased region" description="Acidic residues" evidence="3">
    <location>
        <begin position="105"/>
        <end position="114"/>
    </location>
</feature>
<dbReference type="PROSITE" id="PS51125">
    <property type="entry name" value="NHL"/>
    <property type="match status" value="3"/>
</dbReference>
<dbReference type="FunFam" id="2.120.10.30:FF:000037">
    <property type="entry name" value="Uncharacterized protein, isoform E"/>
    <property type="match status" value="1"/>
</dbReference>
<proteinExistence type="predicted"/>
<dbReference type="InterPro" id="IPR050952">
    <property type="entry name" value="TRIM-NHL_E3_ligases"/>
</dbReference>
<feature type="region of interest" description="Disordered" evidence="3">
    <location>
        <begin position="47"/>
        <end position="114"/>
    </location>
</feature>
<dbReference type="InterPro" id="IPR001258">
    <property type="entry name" value="NHL_repeat"/>
</dbReference>
<evidence type="ECO:0000256" key="3">
    <source>
        <dbReference type="SAM" id="MobiDB-lite"/>
    </source>
</evidence>
<feature type="repeat" description="NHL" evidence="2">
    <location>
        <begin position="255"/>
        <end position="298"/>
    </location>
</feature>
<dbReference type="InterPro" id="IPR011042">
    <property type="entry name" value="6-blade_b-propeller_TolB-like"/>
</dbReference>
<sequence>MNIENLEKLSVCSKNIVKLDILIHKNIINSRYGSSGFTSRFLNKSKSSAVVSPEEEDPGTSRRFGTSSSSTPSSTTNQSPRSRYTALKERRARLARSRSTHNLGVDDDDDDDDVVAANSPAAYLAGKYGTNNELTRSRSTHAIKSRETTPERPSNTARTGSSHLGGSGTSGEKDGAALSSWARYLKNKYGVRGKDGSGAGGRRLSLGLPLRGEVSDDDQKNSPGSPTSPTQHPLHQGFAVNSGTRSQYAAKRRQVFSVGSRGSEPGCFTWPRGVATGPDNSIVVADSSNHRVQVFDSNGIFLKEFGGYGNGEGEFDCLAGVAVNRIGQFIIADRYNHRIQVFQSDGTFVGKFGSHGSKVGQLDHPHYIAVSNTNRVIVSDSNNHRIQIFDVNGRVLSSFGQEGSEESQFKFPRLVEIPC</sequence>
<feature type="compositionally biased region" description="Basic residues" evidence="3">
    <location>
        <begin position="90"/>
        <end position="99"/>
    </location>
</feature>
<dbReference type="Pfam" id="PF01436">
    <property type="entry name" value="NHL"/>
    <property type="match status" value="3"/>
</dbReference>
<dbReference type="Proteomes" id="UP001558652">
    <property type="component" value="Unassembled WGS sequence"/>
</dbReference>
<comment type="caution">
    <text evidence="4">The sequence shown here is derived from an EMBL/GenBank/DDBJ whole genome shotgun (WGS) entry which is preliminary data.</text>
</comment>
<feature type="compositionally biased region" description="Polar residues" evidence="3">
    <location>
        <begin position="221"/>
        <end position="238"/>
    </location>
</feature>
<dbReference type="AlphaFoldDB" id="A0ABD0YQJ6"/>
<feature type="region of interest" description="Disordered" evidence="3">
    <location>
        <begin position="190"/>
        <end position="238"/>
    </location>
</feature>
<dbReference type="PANTHER" id="PTHR24104:SF47">
    <property type="entry name" value="E3 UBIQUITIN-PROTEIN LIGASE NHLRC1"/>
    <property type="match status" value="1"/>
</dbReference>
<dbReference type="EMBL" id="JBFDAA010000004">
    <property type="protein sequence ID" value="KAL1138212.1"/>
    <property type="molecule type" value="Genomic_DNA"/>
</dbReference>
<accession>A0ABD0YQJ6</accession>
<keyword evidence="1" id="KW-0677">Repeat</keyword>
<evidence type="ECO:0000313" key="4">
    <source>
        <dbReference type="EMBL" id="KAL1138212.1"/>
    </source>
</evidence>
<evidence type="ECO:0000256" key="2">
    <source>
        <dbReference type="PROSITE-ProRule" id="PRU00504"/>
    </source>
</evidence>
<gene>
    <name evidence="4" type="ORF">AAG570_009903</name>
</gene>
<feature type="region of interest" description="Disordered" evidence="3">
    <location>
        <begin position="127"/>
        <end position="174"/>
    </location>
</feature>
<name>A0ABD0YQJ6_9HEMI</name>
<feature type="repeat" description="NHL" evidence="2">
    <location>
        <begin position="302"/>
        <end position="345"/>
    </location>
</feature>
<evidence type="ECO:0000313" key="5">
    <source>
        <dbReference type="Proteomes" id="UP001558652"/>
    </source>
</evidence>
<feature type="compositionally biased region" description="Low complexity" evidence="3">
    <location>
        <begin position="202"/>
        <end position="212"/>
    </location>
</feature>
<feature type="compositionally biased region" description="Low complexity" evidence="3">
    <location>
        <begin position="61"/>
        <end position="83"/>
    </location>
</feature>
<feature type="repeat" description="NHL" evidence="2">
    <location>
        <begin position="349"/>
        <end position="392"/>
    </location>
</feature>
<reference evidence="4 5" key="1">
    <citation type="submission" date="2024-07" db="EMBL/GenBank/DDBJ databases">
        <title>Chromosome-level genome assembly of the water stick insect Ranatra chinensis (Heteroptera: Nepidae).</title>
        <authorList>
            <person name="Liu X."/>
        </authorList>
    </citation>
    <scope>NUCLEOTIDE SEQUENCE [LARGE SCALE GENOMIC DNA]</scope>
    <source>
        <strain evidence="4">Cailab_2021Rc</strain>
        <tissue evidence="4">Muscle</tissue>
    </source>
</reference>
<organism evidence="4 5">
    <name type="scientific">Ranatra chinensis</name>
    <dbReference type="NCBI Taxonomy" id="642074"/>
    <lineage>
        <taxon>Eukaryota</taxon>
        <taxon>Metazoa</taxon>
        <taxon>Ecdysozoa</taxon>
        <taxon>Arthropoda</taxon>
        <taxon>Hexapoda</taxon>
        <taxon>Insecta</taxon>
        <taxon>Pterygota</taxon>
        <taxon>Neoptera</taxon>
        <taxon>Paraneoptera</taxon>
        <taxon>Hemiptera</taxon>
        <taxon>Heteroptera</taxon>
        <taxon>Panheteroptera</taxon>
        <taxon>Nepomorpha</taxon>
        <taxon>Nepidae</taxon>
        <taxon>Ranatrinae</taxon>
        <taxon>Ranatra</taxon>
    </lineage>
</organism>